<sequence length="393" mass="43288">MSIRRVRNIIFLKDVSILSLTAFGGPQGHFGMFLDLLVGKRGYLTEEDLIELYALCQILPGPTSTQTITALGYKIGGPNLAYLTLLVWMFPAFCIMTTLAILVTTAQDLNFSLDFIRFIEPIAVGIVAYSSYRISIKVVNTKVGVGLMILSAFASFIFKSPYAFPILILFGGLATTWKYKKQPIEEKERIKVKWANLILWVSVLVFAAVLGGVTQYQPIKLFENFYRNGSLIFGGGQVLVPLLYTEFVEFKQYLTSQEFVSGYGFVQAIPGPVFSFSAYVGAISARDLGMAGQLLGAGMAAIGVFLPGTFLIFFVIRFWEQLKKYRIVKASLEGIVAVSAGMVIAAAFLLFMPMEQKPINFILLFATVGMMHFTKIPTPLIIVGGLVFGIVIA</sequence>
<keyword evidence="9" id="KW-1185">Reference proteome</keyword>
<gene>
    <name evidence="8" type="ORF">SAMN05421640_0429</name>
</gene>
<dbReference type="AlphaFoldDB" id="A0A239F302"/>
<dbReference type="NCBIfam" id="TIGR00937">
    <property type="entry name" value="2A51"/>
    <property type="match status" value="1"/>
</dbReference>
<dbReference type="GO" id="GO:0015109">
    <property type="term" value="F:chromate transmembrane transporter activity"/>
    <property type="evidence" value="ECO:0007669"/>
    <property type="project" value="InterPro"/>
</dbReference>
<dbReference type="PIRSF" id="PIRSF004810">
    <property type="entry name" value="ChrA"/>
    <property type="match status" value="1"/>
</dbReference>
<comment type="similarity">
    <text evidence="2">Belongs to the chromate ion transporter (CHR) (TC 2.A.51) family.</text>
</comment>
<dbReference type="OrthoDB" id="9788907at2"/>
<feature type="transmembrane region" description="Helical" evidence="7">
    <location>
        <begin position="80"/>
        <end position="103"/>
    </location>
</feature>
<keyword evidence="3" id="KW-1003">Cell membrane</keyword>
<organism evidence="8 9">
    <name type="scientific">Ekhidna lutea</name>
    <dbReference type="NCBI Taxonomy" id="447679"/>
    <lineage>
        <taxon>Bacteria</taxon>
        <taxon>Pseudomonadati</taxon>
        <taxon>Bacteroidota</taxon>
        <taxon>Cytophagia</taxon>
        <taxon>Cytophagales</taxon>
        <taxon>Reichenbachiellaceae</taxon>
        <taxon>Ekhidna</taxon>
    </lineage>
</organism>
<dbReference type="InterPro" id="IPR014047">
    <property type="entry name" value="Chr_Tranpt_l_chain"/>
</dbReference>
<comment type="subcellular location">
    <subcellularLocation>
        <location evidence="1">Cell membrane</location>
        <topology evidence="1">Multi-pass membrane protein</topology>
    </subcellularLocation>
</comment>
<evidence type="ECO:0000256" key="7">
    <source>
        <dbReference type="SAM" id="Phobius"/>
    </source>
</evidence>
<reference evidence="8 9" key="1">
    <citation type="submission" date="2017-06" db="EMBL/GenBank/DDBJ databases">
        <authorList>
            <person name="Kim H.J."/>
            <person name="Triplett B.A."/>
        </authorList>
    </citation>
    <scope>NUCLEOTIDE SEQUENCE [LARGE SCALE GENOMIC DNA]</scope>
    <source>
        <strain evidence="8 9">DSM 19307</strain>
    </source>
</reference>
<name>A0A239F302_EKHLU</name>
<evidence type="ECO:0000256" key="2">
    <source>
        <dbReference type="ARBA" id="ARBA00005262"/>
    </source>
</evidence>
<dbReference type="RefSeq" id="WP_089355197.1">
    <property type="nucleotide sequence ID" value="NZ_FZPD01000001.1"/>
</dbReference>
<dbReference type="PANTHER" id="PTHR33567">
    <property type="entry name" value="CHROMATE ION TRANSPORTER (EUROFUNG)"/>
    <property type="match status" value="1"/>
</dbReference>
<protein>
    <submittedName>
        <fullName evidence="8">Chromate transporter</fullName>
    </submittedName>
</protein>
<evidence type="ECO:0000256" key="6">
    <source>
        <dbReference type="ARBA" id="ARBA00023136"/>
    </source>
</evidence>
<accession>A0A239F302</accession>
<proteinExistence type="inferred from homology"/>
<evidence type="ECO:0000256" key="5">
    <source>
        <dbReference type="ARBA" id="ARBA00022989"/>
    </source>
</evidence>
<dbReference type="PANTHER" id="PTHR33567:SF3">
    <property type="entry name" value="CHROMATE ION TRANSPORTER (EUROFUNG)"/>
    <property type="match status" value="1"/>
</dbReference>
<dbReference type="Pfam" id="PF02417">
    <property type="entry name" value="Chromate_transp"/>
    <property type="match status" value="2"/>
</dbReference>
<evidence type="ECO:0000313" key="8">
    <source>
        <dbReference type="EMBL" id="SNS50484.1"/>
    </source>
</evidence>
<evidence type="ECO:0000313" key="9">
    <source>
        <dbReference type="Proteomes" id="UP000198393"/>
    </source>
</evidence>
<feature type="transmembrane region" description="Helical" evidence="7">
    <location>
        <begin position="294"/>
        <end position="319"/>
    </location>
</feature>
<feature type="transmembrane region" description="Helical" evidence="7">
    <location>
        <begin position="144"/>
        <end position="174"/>
    </location>
</feature>
<evidence type="ECO:0000256" key="4">
    <source>
        <dbReference type="ARBA" id="ARBA00022692"/>
    </source>
</evidence>
<evidence type="ECO:0000256" key="1">
    <source>
        <dbReference type="ARBA" id="ARBA00004651"/>
    </source>
</evidence>
<keyword evidence="5 7" id="KW-1133">Transmembrane helix</keyword>
<keyword evidence="6 7" id="KW-0472">Membrane</keyword>
<feature type="transmembrane region" description="Helical" evidence="7">
    <location>
        <begin position="115"/>
        <end position="132"/>
    </location>
</feature>
<keyword evidence="4 7" id="KW-0812">Transmembrane</keyword>
<feature type="transmembrane region" description="Helical" evidence="7">
    <location>
        <begin position="331"/>
        <end position="351"/>
    </location>
</feature>
<dbReference type="Proteomes" id="UP000198393">
    <property type="component" value="Unassembled WGS sequence"/>
</dbReference>
<dbReference type="GO" id="GO:0005886">
    <property type="term" value="C:plasma membrane"/>
    <property type="evidence" value="ECO:0007669"/>
    <property type="project" value="UniProtKB-SubCell"/>
</dbReference>
<feature type="transmembrane region" description="Helical" evidence="7">
    <location>
        <begin position="264"/>
        <end position="282"/>
    </location>
</feature>
<feature type="transmembrane region" description="Helical" evidence="7">
    <location>
        <begin position="225"/>
        <end position="244"/>
    </location>
</feature>
<evidence type="ECO:0000256" key="3">
    <source>
        <dbReference type="ARBA" id="ARBA00022475"/>
    </source>
</evidence>
<dbReference type="EMBL" id="FZPD01000001">
    <property type="protein sequence ID" value="SNS50484.1"/>
    <property type="molecule type" value="Genomic_DNA"/>
</dbReference>
<dbReference type="InterPro" id="IPR003370">
    <property type="entry name" value="Chromate_transpt"/>
</dbReference>
<feature type="transmembrane region" description="Helical" evidence="7">
    <location>
        <begin position="363"/>
        <end position="392"/>
    </location>
</feature>
<feature type="transmembrane region" description="Helical" evidence="7">
    <location>
        <begin position="194"/>
        <end position="213"/>
    </location>
</feature>